<evidence type="ECO:0000313" key="2">
    <source>
        <dbReference type="EMBL" id="MCP9564403.1"/>
    </source>
</evidence>
<protein>
    <recommendedName>
        <fullName evidence="4">DUF3987 domain-containing protein</fullName>
    </recommendedName>
</protein>
<evidence type="ECO:0000256" key="1">
    <source>
        <dbReference type="SAM" id="MobiDB-lite"/>
    </source>
</evidence>
<proteinExistence type="predicted"/>
<name>A0AAW5IHS1_9BACT</name>
<dbReference type="RefSeq" id="WP_254952343.1">
    <property type="nucleotide sequence ID" value="NZ_JANDWY010000015.1"/>
</dbReference>
<reference evidence="2" key="1">
    <citation type="submission" date="2022-07" db="EMBL/GenBank/DDBJ databases">
        <title>Prevotella copri.</title>
        <authorList>
            <person name="Yang C."/>
        </authorList>
    </citation>
    <scope>NUCLEOTIDE SEQUENCE</scope>
    <source>
        <strain evidence="2">HF2107</strain>
    </source>
</reference>
<feature type="region of interest" description="Disordered" evidence="1">
    <location>
        <begin position="133"/>
        <end position="162"/>
    </location>
</feature>
<accession>A0AAW5IHS1</accession>
<gene>
    <name evidence="2" type="ORF">NNC64_07450</name>
</gene>
<dbReference type="AlphaFoldDB" id="A0AAW5IHS1"/>
<feature type="compositionally biased region" description="Basic and acidic residues" evidence="1">
    <location>
        <begin position="133"/>
        <end position="144"/>
    </location>
</feature>
<sequence length="481" mass="55059">MQKNENSLQPDNLQEIAAAQLSNPQAGEGKEDEFIMLPWQNKAHRLPKPKDLPPVFRELVGNAPEVLRTLVFVACAPALGTYAPRLRFQYVYDQTPSTCLLQVIVCGDQSSGKSFARYVQQIIMQKLIDRDSEQRRTEQKYNEMKRRKGKKDGQLPPEPKTDIVNLPPSVSITMLMKRADAPVVKYGAPRTLFMFADELSTITQSNKRAFSDLKQIMKTAYDLGSTYGQDYLSETSYSTVVDVLLNCLFCGTPAAIDRYMDKNAIEGGNITRTILCQLESHIGDEPPTLKVITPAQQQVIDHTIEQLMAATYQDETTMQPEVMLDTQWLEPAITKWCGERRVEALKSCSKALDVFYKRSSVSAFRIACLCQYLYQLEGKKDEKTIHKWVKQIYLAMADYTLYNMISKWGTVYEQINADHVVTDYRPSHLFENLPSEFTRDLLKVTLEHLEQTTPAKNVISRWVKLGWIEKVDKNQFRKLKQ</sequence>
<comment type="caution">
    <text evidence="2">The sequence shown here is derived from an EMBL/GenBank/DDBJ whole genome shotgun (WGS) entry which is preliminary data.</text>
</comment>
<dbReference type="EMBL" id="JANDWZ010000014">
    <property type="protein sequence ID" value="MCP9564403.1"/>
    <property type="molecule type" value="Genomic_DNA"/>
</dbReference>
<evidence type="ECO:0008006" key="4">
    <source>
        <dbReference type="Google" id="ProtNLM"/>
    </source>
</evidence>
<evidence type="ECO:0000313" key="3">
    <source>
        <dbReference type="Proteomes" id="UP001205531"/>
    </source>
</evidence>
<dbReference type="Proteomes" id="UP001205531">
    <property type="component" value="Unassembled WGS sequence"/>
</dbReference>
<organism evidence="2 3">
    <name type="scientific">Segatella copri</name>
    <dbReference type="NCBI Taxonomy" id="165179"/>
    <lineage>
        <taxon>Bacteria</taxon>
        <taxon>Pseudomonadati</taxon>
        <taxon>Bacteroidota</taxon>
        <taxon>Bacteroidia</taxon>
        <taxon>Bacteroidales</taxon>
        <taxon>Prevotellaceae</taxon>
        <taxon>Segatella</taxon>
    </lineage>
</organism>
<feature type="region of interest" description="Disordered" evidence="1">
    <location>
        <begin position="1"/>
        <end position="29"/>
    </location>
</feature>
<feature type="compositionally biased region" description="Polar residues" evidence="1">
    <location>
        <begin position="1"/>
        <end position="12"/>
    </location>
</feature>